<organism evidence="3 4">
    <name type="scientific">Prosthecobacter fluviatilis</name>
    <dbReference type="NCBI Taxonomy" id="445931"/>
    <lineage>
        <taxon>Bacteria</taxon>
        <taxon>Pseudomonadati</taxon>
        <taxon>Verrucomicrobiota</taxon>
        <taxon>Verrucomicrobiia</taxon>
        <taxon>Verrucomicrobiales</taxon>
        <taxon>Verrucomicrobiaceae</taxon>
        <taxon>Prosthecobacter</taxon>
    </lineage>
</organism>
<dbReference type="InterPro" id="IPR024535">
    <property type="entry name" value="RHGA/B-epi-like_pectate_lyase"/>
</dbReference>
<dbReference type="Pfam" id="PF13229">
    <property type="entry name" value="Beta_helix"/>
    <property type="match status" value="1"/>
</dbReference>
<dbReference type="InterPro" id="IPR006626">
    <property type="entry name" value="PbH1"/>
</dbReference>
<name>A0ABW0KTP0_9BACT</name>
<dbReference type="Gene3D" id="2.160.20.10">
    <property type="entry name" value="Single-stranded right-handed beta-helix, Pectin lyase-like"/>
    <property type="match status" value="1"/>
</dbReference>
<feature type="domain" description="Rhamnogalacturonase A/B/Epimerase-like pectate lyase" evidence="1">
    <location>
        <begin position="51"/>
        <end position="117"/>
    </location>
</feature>
<dbReference type="Proteomes" id="UP001596052">
    <property type="component" value="Unassembled WGS sequence"/>
</dbReference>
<dbReference type="SMART" id="SM00710">
    <property type="entry name" value="PbH1"/>
    <property type="match status" value="8"/>
</dbReference>
<feature type="domain" description="Right handed beta helix" evidence="2">
    <location>
        <begin position="225"/>
        <end position="391"/>
    </location>
</feature>
<protein>
    <submittedName>
        <fullName evidence="3">Right-handed parallel beta-helix repeat-containing protein</fullName>
    </submittedName>
</protein>
<dbReference type="InterPro" id="IPR011050">
    <property type="entry name" value="Pectin_lyase_fold/virulence"/>
</dbReference>
<dbReference type="InterPro" id="IPR012334">
    <property type="entry name" value="Pectin_lyas_fold"/>
</dbReference>
<reference evidence="4" key="1">
    <citation type="journal article" date="2019" name="Int. J. Syst. Evol. Microbiol.">
        <title>The Global Catalogue of Microorganisms (GCM) 10K type strain sequencing project: providing services to taxonomists for standard genome sequencing and annotation.</title>
        <authorList>
            <consortium name="The Broad Institute Genomics Platform"/>
            <consortium name="The Broad Institute Genome Sequencing Center for Infectious Disease"/>
            <person name="Wu L."/>
            <person name="Ma J."/>
        </authorList>
    </citation>
    <scope>NUCLEOTIDE SEQUENCE [LARGE SCALE GENOMIC DNA]</scope>
    <source>
        <strain evidence="4">CGMCC 4.1469</strain>
    </source>
</reference>
<evidence type="ECO:0000259" key="2">
    <source>
        <dbReference type="Pfam" id="PF13229"/>
    </source>
</evidence>
<comment type="caution">
    <text evidence="3">The sequence shown here is derived from an EMBL/GenBank/DDBJ whole genome shotgun (WGS) entry which is preliminary data.</text>
</comment>
<dbReference type="Pfam" id="PF12708">
    <property type="entry name" value="Pect-lyase_RHGA_epim"/>
    <property type="match status" value="1"/>
</dbReference>
<evidence type="ECO:0000313" key="4">
    <source>
        <dbReference type="Proteomes" id="UP001596052"/>
    </source>
</evidence>
<gene>
    <name evidence="3" type="ORF">ACFQDI_17945</name>
</gene>
<dbReference type="SUPFAM" id="SSF51126">
    <property type="entry name" value="Pectin lyase-like"/>
    <property type="match status" value="1"/>
</dbReference>
<accession>A0ABW0KTP0</accession>
<dbReference type="InterPro" id="IPR039448">
    <property type="entry name" value="Beta_helix"/>
</dbReference>
<keyword evidence="4" id="KW-1185">Reference proteome</keyword>
<dbReference type="RefSeq" id="WP_377169322.1">
    <property type="nucleotide sequence ID" value="NZ_JBHSMQ010000007.1"/>
</dbReference>
<sequence>MKRFLLCLMFVSPLPSAERPGVTVPRQTSGDAAVQPKWEEGLRITVGVKDADIVGSDQRAIQAAVDSVARMGGGTVHIQAGTYRLRNAVYLQSGVNLTGEGEKTVLIKEPSVMTPLKLDSDWYDQEITLHDASGFRVGDGVCLRAKDAKTGRQTVIKRTLVARSGNRFKLDKALRENLWQMNEATCATLFPLLSGELVNDVRIENLVLDGNREHNAELDGNYAGCIFLQDCNRVHMSGVTARNNHGDGISWQICHDVVVENCVSENNSGLGLHPGSGSQRPIIRNSTLRGNDIGIFFCWGVKYGLAEGNRIEGNRVGVSIGHRDTDNLVTGNTIRGSKVNGLLFRPERGPDFAGHRNRIEKNRFIDNAPEGGAVIDIQGGTEAITISGNEFTETRGGKARVTVKQGPETKGIVIEGSRSEGF</sequence>
<evidence type="ECO:0000313" key="3">
    <source>
        <dbReference type="EMBL" id="MFC5456754.1"/>
    </source>
</evidence>
<dbReference type="EMBL" id="JBHSMQ010000007">
    <property type="protein sequence ID" value="MFC5456754.1"/>
    <property type="molecule type" value="Genomic_DNA"/>
</dbReference>
<evidence type="ECO:0000259" key="1">
    <source>
        <dbReference type="Pfam" id="PF12708"/>
    </source>
</evidence>
<proteinExistence type="predicted"/>